<dbReference type="SMART" id="SM00195">
    <property type="entry name" value="DSPc"/>
    <property type="match status" value="1"/>
</dbReference>
<accession>A0AAD6LRK1</accession>
<evidence type="ECO:0000256" key="7">
    <source>
        <dbReference type="ARBA" id="ARBA00023209"/>
    </source>
</evidence>
<comment type="catalytic activity">
    <reaction evidence="10">
        <text>a 1,2-diacyl-sn-glycero-3-phospho-(1'-sn-glycero-3'-phosphate) + H2O = a 1,2-diacyl-sn-glycero-3-phospho-(1'-sn-glycerol) + phosphate</text>
        <dbReference type="Rhea" id="RHEA:33751"/>
        <dbReference type="ChEBI" id="CHEBI:15377"/>
        <dbReference type="ChEBI" id="CHEBI:43474"/>
        <dbReference type="ChEBI" id="CHEBI:60110"/>
        <dbReference type="ChEBI" id="CHEBI:64716"/>
        <dbReference type="EC" id="3.1.3.27"/>
    </reaction>
    <physiologicalReaction direction="left-to-right" evidence="10">
        <dbReference type="Rhea" id="RHEA:33752"/>
    </physiologicalReaction>
</comment>
<evidence type="ECO:0000259" key="14">
    <source>
        <dbReference type="PROSITE" id="PS50054"/>
    </source>
</evidence>
<dbReference type="InterPro" id="IPR000387">
    <property type="entry name" value="Tyr_Pase_dom"/>
</dbReference>
<evidence type="ECO:0000259" key="16">
    <source>
        <dbReference type="PROSITE" id="PS50059"/>
    </source>
</evidence>
<evidence type="ECO:0000256" key="9">
    <source>
        <dbReference type="ARBA" id="ARBA00024192"/>
    </source>
</evidence>
<organism evidence="17 18">
    <name type="scientific">Populus alba x Populus x berolinensis</name>
    <dbReference type="NCBI Taxonomy" id="444605"/>
    <lineage>
        <taxon>Eukaryota</taxon>
        <taxon>Viridiplantae</taxon>
        <taxon>Streptophyta</taxon>
        <taxon>Embryophyta</taxon>
        <taxon>Tracheophyta</taxon>
        <taxon>Spermatophyta</taxon>
        <taxon>Magnoliopsida</taxon>
        <taxon>eudicotyledons</taxon>
        <taxon>Gunneridae</taxon>
        <taxon>Pentapetalae</taxon>
        <taxon>rosids</taxon>
        <taxon>fabids</taxon>
        <taxon>Malpighiales</taxon>
        <taxon>Salicaceae</taxon>
        <taxon>Saliceae</taxon>
        <taxon>Populus</taxon>
    </lineage>
</organism>
<feature type="compositionally biased region" description="Low complexity" evidence="13">
    <location>
        <begin position="267"/>
        <end position="278"/>
    </location>
</feature>
<feature type="compositionally biased region" description="Basic and acidic residues" evidence="13">
    <location>
        <begin position="563"/>
        <end position="586"/>
    </location>
</feature>
<comment type="pathway">
    <text evidence="1">Lipid metabolism.</text>
</comment>
<dbReference type="SUPFAM" id="SSF52799">
    <property type="entry name" value="(Phosphotyrosine protein) phosphatases II"/>
    <property type="match status" value="1"/>
</dbReference>
<evidence type="ECO:0000256" key="6">
    <source>
        <dbReference type="ARBA" id="ARBA00023098"/>
    </source>
</evidence>
<feature type="compositionally biased region" description="Polar residues" evidence="13">
    <location>
        <begin position="503"/>
        <end position="516"/>
    </location>
</feature>
<dbReference type="PROSITE" id="PS50054">
    <property type="entry name" value="TYR_PHOSPHATASE_DUAL"/>
    <property type="match status" value="1"/>
</dbReference>
<proteinExistence type="inferred from homology"/>
<dbReference type="EMBL" id="JAQIZT010000014">
    <property type="protein sequence ID" value="KAJ6971898.1"/>
    <property type="molecule type" value="Genomic_DNA"/>
</dbReference>
<feature type="domain" description="Tyrosine-protein phosphatase" evidence="14">
    <location>
        <begin position="935"/>
        <end position="1082"/>
    </location>
</feature>
<keyword evidence="18" id="KW-1185">Reference proteome</keyword>
<dbReference type="InterPro" id="IPR044596">
    <property type="entry name" value="PTPMT1-like"/>
</dbReference>
<evidence type="ECO:0000256" key="10">
    <source>
        <dbReference type="ARBA" id="ARBA00050944"/>
    </source>
</evidence>
<evidence type="ECO:0000256" key="5">
    <source>
        <dbReference type="ARBA" id="ARBA00022912"/>
    </source>
</evidence>
<dbReference type="InterPro" id="IPR001179">
    <property type="entry name" value="PPIase_FKBP_dom"/>
</dbReference>
<dbReference type="Pfam" id="PF00254">
    <property type="entry name" value="FKBP_C"/>
    <property type="match status" value="1"/>
</dbReference>
<keyword evidence="12" id="KW-0697">Rotamase</keyword>
<keyword evidence="12" id="KW-0413">Isomerase</keyword>
<reference evidence="17" key="1">
    <citation type="journal article" date="2023" name="Mol. Ecol. Resour.">
        <title>Chromosome-level genome assembly of a triploid poplar Populus alba 'Berolinensis'.</title>
        <authorList>
            <person name="Chen S."/>
            <person name="Yu Y."/>
            <person name="Wang X."/>
            <person name="Wang S."/>
            <person name="Zhang T."/>
            <person name="Zhou Y."/>
            <person name="He R."/>
            <person name="Meng N."/>
            <person name="Wang Y."/>
            <person name="Liu W."/>
            <person name="Liu Z."/>
            <person name="Liu J."/>
            <person name="Guo Q."/>
            <person name="Huang H."/>
            <person name="Sederoff R.R."/>
            <person name="Wang G."/>
            <person name="Qu G."/>
            <person name="Chen S."/>
        </authorList>
    </citation>
    <scope>NUCLEOTIDE SEQUENCE</scope>
    <source>
        <strain evidence="17">SC-2020</strain>
    </source>
</reference>
<keyword evidence="6" id="KW-0443">Lipid metabolism</keyword>
<dbReference type="SUPFAM" id="SSF54534">
    <property type="entry name" value="FKBP-like"/>
    <property type="match status" value="1"/>
</dbReference>
<feature type="region of interest" description="Disordered" evidence="13">
    <location>
        <begin position="699"/>
        <end position="734"/>
    </location>
</feature>
<dbReference type="InterPro" id="IPR046357">
    <property type="entry name" value="PPIase_dom_sf"/>
</dbReference>
<dbReference type="GO" id="GO:0048364">
    <property type="term" value="P:root development"/>
    <property type="evidence" value="ECO:0007669"/>
    <property type="project" value="UniProtKB-ARBA"/>
</dbReference>
<feature type="domain" description="Tyrosine specific protein phosphatases" evidence="15">
    <location>
        <begin position="1003"/>
        <end position="1071"/>
    </location>
</feature>
<evidence type="ECO:0000256" key="1">
    <source>
        <dbReference type="ARBA" id="ARBA00005189"/>
    </source>
</evidence>
<feature type="compositionally biased region" description="Low complexity" evidence="13">
    <location>
        <begin position="398"/>
        <end position="412"/>
    </location>
</feature>
<comment type="function">
    <text evidence="11">Exhibits phosphatidylglycerophosphate phosphatase activity. Involved in root growth and columella cells organization. May possess protein phosphatase activity.</text>
</comment>
<dbReference type="PANTHER" id="PTHR34059:SF6">
    <property type="entry name" value="DUF4408 DOMAIN-CONTAINING PROTEIN"/>
    <property type="match status" value="1"/>
</dbReference>
<evidence type="ECO:0000256" key="4">
    <source>
        <dbReference type="ARBA" id="ARBA00022801"/>
    </source>
</evidence>
<dbReference type="EC" id="5.2.1.8" evidence="12"/>
<dbReference type="CDD" id="cd14524">
    <property type="entry name" value="PTPMT1"/>
    <property type="match status" value="1"/>
</dbReference>
<comment type="catalytic activity">
    <reaction evidence="12">
        <text>[protein]-peptidylproline (omega=180) = [protein]-peptidylproline (omega=0)</text>
        <dbReference type="Rhea" id="RHEA:16237"/>
        <dbReference type="Rhea" id="RHEA-COMP:10747"/>
        <dbReference type="Rhea" id="RHEA-COMP:10748"/>
        <dbReference type="ChEBI" id="CHEBI:83833"/>
        <dbReference type="ChEBI" id="CHEBI:83834"/>
        <dbReference type="EC" id="5.2.1.8"/>
    </reaction>
</comment>
<dbReference type="InterPro" id="IPR008686">
    <property type="entry name" value="RNA_pol_mitovir"/>
</dbReference>
<comment type="similarity">
    <text evidence="2">Belongs to the protein-tyrosine phosphatase family. Non-receptor class dual specificity subfamily.</text>
</comment>
<feature type="compositionally biased region" description="Low complexity" evidence="13">
    <location>
        <begin position="442"/>
        <end position="452"/>
    </location>
</feature>
<evidence type="ECO:0000313" key="18">
    <source>
        <dbReference type="Proteomes" id="UP001164929"/>
    </source>
</evidence>
<dbReference type="GO" id="GO:0003755">
    <property type="term" value="F:peptidyl-prolyl cis-trans isomerase activity"/>
    <property type="evidence" value="ECO:0007669"/>
    <property type="project" value="UniProtKB-KW"/>
</dbReference>
<feature type="domain" description="PPIase FKBP-type" evidence="16">
    <location>
        <begin position="1367"/>
        <end position="1454"/>
    </location>
</feature>
<dbReference type="InterPro" id="IPR008480">
    <property type="entry name" value="DUF761_pln"/>
</dbReference>
<dbReference type="Pfam" id="PF05553">
    <property type="entry name" value="DUF761"/>
    <property type="match status" value="1"/>
</dbReference>
<evidence type="ECO:0000256" key="8">
    <source>
        <dbReference type="ARBA" id="ARBA00023264"/>
    </source>
</evidence>
<dbReference type="Gene3D" id="3.10.50.40">
    <property type="match status" value="1"/>
</dbReference>
<keyword evidence="7" id="KW-0594">Phospholipid biosynthesis</keyword>
<dbReference type="FunFam" id="3.90.190.10:FF:000051">
    <property type="entry name" value="Dual specificity phosphatase domain protein"/>
    <property type="match status" value="1"/>
</dbReference>
<name>A0AAD6LRK1_9ROSI</name>
<keyword evidence="3" id="KW-0444">Lipid biosynthesis</keyword>
<evidence type="ECO:0000259" key="15">
    <source>
        <dbReference type="PROSITE" id="PS50056"/>
    </source>
</evidence>
<feature type="region of interest" description="Disordered" evidence="13">
    <location>
        <begin position="442"/>
        <end position="613"/>
    </location>
</feature>
<keyword evidence="8" id="KW-1208">Phospholipid metabolism</keyword>
<comment type="pathway">
    <text evidence="9">Phospholipid metabolism; phosphatidylglycerol biosynthesis; phosphatidylglycerol from CDP-diacylglycerol: step 2/2.</text>
</comment>
<dbReference type="InterPro" id="IPR020422">
    <property type="entry name" value="TYR_PHOSPHATASE_DUAL_dom"/>
</dbReference>
<keyword evidence="4" id="KW-0378">Hydrolase</keyword>
<dbReference type="InterPro" id="IPR016130">
    <property type="entry name" value="Tyr_Pase_AS"/>
</dbReference>
<dbReference type="InterPro" id="IPR029021">
    <property type="entry name" value="Prot-tyrosine_phosphatase-like"/>
</dbReference>
<evidence type="ECO:0000256" key="11">
    <source>
        <dbReference type="ARBA" id="ARBA00053902"/>
    </source>
</evidence>
<dbReference type="PROSITE" id="PS50059">
    <property type="entry name" value="FKBP_PPIASE"/>
    <property type="match status" value="1"/>
</dbReference>
<dbReference type="Gene3D" id="3.90.190.10">
    <property type="entry name" value="Protein tyrosine phosphatase superfamily"/>
    <property type="match status" value="1"/>
</dbReference>
<dbReference type="GO" id="GO:0008962">
    <property type="term" value="F:phosphatidylglycerophosphatase activity"/>
    <property type="evidence" value="ECO:0007669"/>
    <property type="project" value="UniProtKB-EC"/>
</dbReference>
<evidence type="ECO:0000256" key="3">
    <source>
        <dbReference type="ARBA" id="ARBA00022516"/>
    </source>
</evidence>
<dbReference type="Pfam" id="PF05919">
    <property type="entry name" value="Mitovir_RNA_pol"/>
    <property type="match status" value="1"/>
</dbReference>
<feature type="region of interest" description="Disordered" evidence="13">
    <location>
        <begin position="249"/>
        <end position="306"/>
    </location>
</feature>
<dbReference type="PANTHER" id="PTHR34059">
    <property type="entry name" value="EXPRESSED PROTEIN"/>
    <property type="match status" value="1"/>
</dbReference>
<evidence type="ECO:0000256" key="2">
    <source>
        <dbReference type="ARBA" id="ARBA00008601"/>
    </source>
</evidence>
<evidence type="ECO:0000256" key="13">
    <source>
        <dbReference type="SAM" id="MobiDB-lite"/>
    </source>
</evidence>
<dbReference type="InterPro" id="IPR000340">
    <property type="entry name" value="Dual-sp_phosphatase_cat-dom"/>
</dbReference>
<dbReference type="GO" id="GO:0004721">
    <property type="term" value="F:phosphoprotein phosphatase activity"/>
    <property type="evidence" value="ECO:0007669"/>
    <property type="project" value="UniProtKB-KW"/>
</dbReference>
<dbReference type="PROSITE" id="PS50056">
    <property type="entry name" value="TYR_PHOSPHATASE_2"/>
    <property type="match status" value="1"/>
</dbReference>
<feature type="compositionally biased region" description="Low complexity" evidence="13">
    <location>
        <begin position="480"/>
        <end position="502"/>
    </location>
</feature>
<sequence>MADPVSYSKPHFPLKELHNSKPVTKINKSSSSSFTSHALRKSLFFVLFLVLIPLFPSQAPEFISHYTIFTKFWDLARLLFIGLGACYGLFSHRNVEDFDFEPPPHYSDDSKSSYVSRIFHFSPIFEDGSENLSGFDDKNVYQNWDSQYYRGESMINDTNGLELNKIGQQYYRGESMVDVANGNERNEGGSSDAENGFENSFENGDSNVVQSWNSQYFQVESTVVVSQPNYSLDEYGNLGQANGYRPLGLPVRSLNPRARNLDSPQFSNGSESGTSFSGSGSGSGSADGSGRSVKENDFGDMDPTNLEGMLDETVALPSQIPWRPRFETREIREKVGSSAGGYSHFRPLSVDETQFEFLKSQSFRSTTSLSSQGNPGPQHLDPSHFRPLSVDETEFESLKLQSLRSTTSLSSQGNPGPQHLGPSHFRPLSVDETQFESLKLQSLRSTTSLSSQGNPGPQHPAPSHFRPLSADEAQFESLKSQSFRSTTSLSSQGSSASYSPTTLSPSRSVSSEMPNSETEELGENKSYRASYPPTSQSPTTRKADAPLNAFHLRRYSSGSLFQKDSRRSLKDELKDLKGKRNEDTMGSREAGQDSLRSDQKPATPVKISSLKGKSVRTIRASRYATETIKAGEMSRNHIDDKVGKICNEAQTVNMGKDEMERGPDNMLIGPDKKNSDTQYHMSKPTLSKYKKKENEVISESVTVESTEDSESENDISRVSSDEDSAPAIYNDAGDYSSEVDKKAGEFIAKFREQIRLQKVASIERSKGKRMNASWEAYSYAYDSVRPPTISSSLIVTYEPCFKAGPDRARWVGDRIGARRSTGSWKYAWIQFYEALGRKKTMERLQSCRDAYPERPSSAYKLWLCGYDGCKPVFDDGFVKMYIEEIKGGDQDDNSCRNVVVLDAKRVLVGAGARALFYPTLLYNVLRNKIQSEFRWWDRVDQFILLGAVPFPTDVPRLKTLGVSGVVTLNESYETLVPTSLYHAHDIDHLVIPTRDYLFAPLFSDICQAVDFIHENASLGKTTYVHCKAGRGRSTTIVLCYLVEHRHMTPKSAYEHVRSIRPRVLLASSQWQAVQDYYLLKVKKISIPGCMMIQKALDLPTKEDGKQDTAAFDDGSAVLVTESDLDGYDATCAFGVVGNDMLREPSLACKVQFASQAAISRLSCLWLGYQPGQKSSTKKLRSSIRASQLSSITVDIRFESLVQSGGHEEEYSIPLWSQPCKCTAGMDCTMLLETPLTIHELGLSDPNSNHSKRSGAEELGFGNALKKVHKPYTMSCFGRSLFFEEANGLLSTFPSYGKTKSKNPYDERRLLEQNKRIQKENNVPEDFPSFIREGFEVKVVAPENYIKRDSGLIYRDFEVGEGDCPKDGQQVTFHYVGYNESGRRIDSTYLQGSPAKIRMGTNALIPGFEEGIRDMRPGGKRRIIVPPELGPPVGPSTFFSSKQFEVFDVELLNVKDCFRLQLGVGFPVSTSTFSLSRAMEKDTTGRKEEEDFVTGSLSFLMISIKRNTQVLINLCNNKKLLAHSHHMVVWLAAERLYPSCRFHAYALLGDDIVIVGCF</sequence>
<keyword evidence="5" id="KW-0904">Protein phosphatase</keyword>
<dbReference type="Proteomes" id="UP001164929">
    <property type="component" value="Chromosome 14"/>
</dbReference>
<evidence type="ECO:0000256" key="12">
    <source>
        <dbReference type="PROSITE-ProRule" id="PRU00277"/>
    </source>
</evidence>
<feature type="region of interest" description="Disordered" evidence="13">
    <location>
        <begin position="366"/>
        <end position="426"/>
    </location>
</feature>
<dbReference type="PROSITE" id="PS00383">
    <property type="entry name" value="TYR_PHOSPHATASE_1"/>
    <property type="match status" value="1"/>
</dbReference>
<evidence type="ECO:0000313" key="17">
    <source>
        <dbReference type="EMBL" id="KAJ6971898.1"/>
    </source>
</evidence>
<protein>
    <recommendedName>
        <fullName evidence="12">peptidylprolyl isomerase</fullName>
        <ecNumber evidence="12">5.2.1.8</ecNumber>
    </recommendedName>
</protein>
<dbReference type="GO" id="GO:0008654">
    <property type="term" value="P:phospholipid biosynthetic process"/>
    <property type="evidence" value="ECO:0007669"/>
    <property type="project" value="UniProtKB-KW"/>
</dbReference>
<gene>
    <name evidence="17" type="ORF">NC653_032440</name>
</gene>
<comment type="caution">
    <text evidence="17">The sequence shown here is derived from an EMBL/GenBank/DDBJ whole genome shotgun (WGS) entry which is preliminary data.</text>
</comment>
<dbReference type="Pfam" id="PF00782">
    <property type="entry name" value="DSPc"/>
    <property type="match status" value="1"/>
</dbReference>